<evidence type="ECO:0000256" key="8">
    <source>
        <dbReference type="ARBA" id="ARBA00044543"/>
    </source>
</evidence>
<dbReference type="InterPro" id="IPR013083">
    <property type="entry name" value="Znf_RING/FYVE/PHD"/>
</dbReference>
<evidence type="ECO:0000259" key="10">
    <source>
        <dbReference type="PROSITE" id="PS51698"/>
    </source>
</evidence>
<dbReference type="AlphaFoldDB" id="A0A024GKL0"/>
<dbReference type="SMART" id="SM00028">
    <property type="entry name" value="TPR"/>
    <property type="match status" value="3"/>
</dbReference>
<dbReference type="SMART" id="SM00504">
    <property type="entry name" value="Ubox"/>
    <property type="match status" value="1"/>
</dbReference>
<dbReference type="InterPro" id="IPR019734">
    <property type="entry name" value="TPR_rpt"/>
</dbReference>
<dbReference type="Pfam" id="PF12895">
    <property type="entry name" value="ANAPC3"/>
    <property type="match status" value="1"/>
</dbReference>
<dbReference type="GO" id="GO:0071218">
    <property type="term" value="P:cellular response to misfolded protein"/>
    <property type="evidence" value="ECO:0007669"/>
    <property type="project" value="TreeGrafter"/>
</dbReference>
<dbReference type="PANTHER" id="PTHR46803:SF2">
    <property type="entry name" value="E3 UBIQUITIN-PROTEIN LIGASE CHIP"/>
    <property type="match status" value="1"/>
</dbReference>
<evidence type="ECO:0000256" key="5">
    <source>
        <dbReference type="ARBA" id="ARBA00022786"/>
    </source>
</evidence>
<evidence type="ECO:0000313" key="12">
    <source>
        <dbReference type="Proteomes" id="UP000053237"/>
    </source>
</evidence>
<reference evidence="11 12" key="1">
    <citation type="submission" date="2012-05" db="EMBL/GenBank/DDBJ databases">
        <title>Recombination and specialization in a pathogen metapopulation.</title>
        <authorList>
            <person name="Gardiner A."/>
            <person name="Kemen E."/>
            <person name="Schultz-Larsen T."/>
            <person name="MacLean D."/>
            <person name="Van Oosterhout C."/>
            <person name="Jones J.D.G."/>
        </authorList>
    </citation>
    <scope>NUCLEOTIDE SEQUENCE [LARGE SCALE GENOMIC DNA]</scope>
    <source>
        <strain evidence="11 12">Ac Nc2</strain>
    </source>
</reference>
<dbReference type="SUPFAM" id="SSF48452">
    <property type="entry name" value="TPR-like"/>
    <property type="match status" value="1"/>
</dbReference>
<dbReference type="EMBL" id="CAIX01000168">
    <property type="protein sequence ID" value="CCI47391.1"/>
    <property type="molecule type" value="Genomic_DNA"/>
</dbReference>
<dbReference type="GO" id="GO:0045862">
    <property type="term" value="P:positive regulation of proteolysis"/>
    <property type="evidence" value="ECO:0007669"/>
    <property type="project" value="TreeGrafter"/>
</dbReference>
<dbReference type="InParanoid" id="A0A024GKL0"/>
<dbReference type="GO" id="GO:0006515">
    <property type="term" value="P:protein quality control for misfolded or incompletely synthesized proteins"/>
    <property type="evidence" value="ECO:0007669"/>
    <property type="project" value="TreeGrafter"/>
</dbReference>
<evidence type="ECO:0000256" key="4">
    <source>
        <dbReference type="ARBA" id="ARBA00022737"/>
    </source>
</evidence>
<evidence type="ECO:0000256" key="1">
    <source>
        <dbReference type="ARBA" id="ARBA00000900"/>
    </source>
</evidence>
<feature type="repeat" description="TPR" evidence="9">
    <location>
        <begin position="75"/>
        <end position="108"/>
    </location>
</feature>
<keyword evidence="5" id="KW-0833">Ubl conjugation pathway</keyword>
<dbReference type="CDD" id="cd16654">
    <property type="entry name" value="RING-Ubox_CHIP"/>
    <property type="match status" value="1"/>
</dbReference>
<proteinExistence type="predicted"/>
<dbReference type="GO" id="GO:0051087">
    <property type="term" value="F:protein-folding chaperone binding"/>
    <property type="evidence" value="ECO:0007669"/>
    <property type="project" value="TreeGrafter"/>
</dbReference>
<dbReference type="Proteomes" id="UP000053237">
    <property type="component" value="Unassembled WGS sequence"/>
</dbReference>
<accession>A0A024GKL0</accession>
<organism evidence="11 12">
    <name type="scientific">Albugo candida</name>
    <dbReference type="NCBI Taxonomy" id="65357"/>
    <lineage>
        <taxon>Eukaryota</taxon>
        <taxon>Sar</taxon>
        <taxon>Stramenopiles</taxon>
        <taxon>Oomycota</taxon>
        <taxon>Peronosporomycetes</taxon>
        <taxon>Albuginales</taxon>
        <taxon>Albuginaceae</taxon>
        <taxon>Albugo</taxon>
    </lineage>
</organism>
<dbReference type="InterPro" id="IPR011990">
    <property type="entry name" value="TPR-like_helical_dom_sf"/>
</dbReference>
<evidence type="ECO:0000313" key="11">
    <source>
        <dbReference type="EMBL" id="CCI47391.1"/>
    </source>
</evidence>
<dbReference type="EC" id="2.3.2.27" evidence="2"/>
<dbReference type="OrthoDB" id="156568at2759"/>
<dbReference type="GO" id="GO:0005737">
    <property type="term" value="C:cytoplasm"/>
    <property type="evidence" value="ECO:0007669"/>
    <property type="project" value="TreeGrafter"/>
</dbReference>
<dbReference type="Gene3D" id="1.25.40.10">
    <property type="entry name" value="Tetratricopeptide repeat domain"/>
    <property type="match status" value="1"/>
</dbReference>
<sequence>MSCTAQAEKLKVKGNECFQREKYRAAIEFYTKAMSLDANQTIYYTNRALCYSKLEDWSACSKDCKQALIHDAMNPKPAYLLGLCSIKMNRYEEAVDSFSSALILAEKSLKPKEFQNEILVQLLRAKKKHWEENKNASMEKHIDLKSKFYKFVQRQSLLQSQDSVESENQNDIDLITAYVEHMAIAYENTFHPGDIPDHLTCPISLEIMQDPVITPSGISYERSQIELHINKNGPVEPITRQKLTTDMLRPNNGLRDAIQEYLHAHPWAFES</sequence>
<dbReference type="SUPFAM" id="SSF57850">
    <property type="entry name" value="RING/U-box"/>
    <property type="match status" value="1"/>
</dbReference>
<evidence type="ECO:0000256" key="2">
    <source>
        <dbReference type="ARBA" id="ARBA00012483"/>
    </source>
</evidence>
<evidence type="ECO:0000256" key="6">
    <source>
        <dbReference type="ARBA" id="ARBA00022803"/>
    </source>
</evidence>
<feature type="repeat" description="TPR" evidence="9">
    <location>
        <begin position="7"/>
        <end position="40"/>
    </location>
</feature>
<comment type="catalytic activity">
    <reaction evidence="1">
        <text>S-ubiquitinyl-[E2 ubiquitin-conjugating enzyme]-L-cysteine + [acceptor protein]-L-lysine = [E2 ubiquitin-conjugating enzyme]-L-cysteine + N(6)-ubiquitinyl-[acceptor protein]-L-lysine.</text>
        <dbReference type="EC" id="2.3.2.27"/>
    </reaction>
</comment>
<evidence type="ECO:0000256" key="7">
    <source>
        <dbReference type="ARBA" id="ARBA00044534"/>
    </source>
</evidence>
<evidence type="ECO:0000256" key="3">
    <source>
        <dbReference type="ARBA" id="ARBA00022679"/>
    </source>
</evidence>
<dbReference type="GO" id="GO:0000209">
    <property type="term" value="P:protein polyubiquitination"/>
    <property type="evidence" value="ECO:0007669"/>
    <property type="project" value="TreeGrafter"/>
</dbReference>
<dbReference type="InterPro" id="IPR045202">
    <property type="entry name" value="CHIP_RING-Ubox"/>
</dbReference>
<dbReference type="InterPro" id="IPR003613">
    <property type="entry name" value="Ubox_domain"/>
</dbReference>
<keyword evidence="6 9" id="KW-0802">TPR repeat</keyword>
<name>A0A024GKL0_9STRA</name>
<keyword evidence="4" id="KW-0677">Repeat</keyword>
<dbReference type="STRING" id="65357.A0A024GKL0"/>
<dbReference type="PROSITE" id="PS51698">
    <property type="entry name" value="U_BOX"/>
    <property type="match status" value="1"/>
</dbReference>
<protein>
    <recommendedName>
        <fullName evidence="7">E3 ubiquitin-protein ligase CHIP</fullName>
        <ecNumber evidence="2">2.3.2.27</ecNumber>
    </recommendedName>
    <alternativeName>
        <fullName evidence="8">RING-type E3 ubiquitin transferase CHIP</fullName>
    </alternativeName>
</protein>
<gene>
    <name evidence="11" type="ORF">BN9_083980</name>
</gene>
<evidence type="ECO:0000256" key="9">
    <source>
        <dbReference type="PROSITE-ProRule" id="PRU00339"/>
    </source>
</evidence>
<feature type="domain" description="U-box" evidence="10">
    <location>
        <begin position="194"/>
        <end position="268"/>
    </location>
</feature>
<keyword evidence="12" id="KW-1185">Reference proteome</keyword>
<dbReference type="GO" id="GO:0061630">
    <property type="term" value="F:ubiquitin protein ligase activity"/>
    <property type="evidence" value="ECO:0007669"/>
    <property type="project" value="UniProtKB-EC"/>
</dbReference>
<keyword evidence="3" id="KW-0808">Transferase</keyword>
<dbReference type="Gene3D" id="3.30.40.10">
    <property type="entry name" value="Zinc/RING finger domain, C3HC4 (zinc finger)"/>
    <property type="match status" value="1"/>
</dbReference>
<dbReference type="GO" id="GO:0043161">
    <property type="term" value="P:proteasome-mediated ubiquitin-dependent protein catabolic process"/>
    <property type="evidence" value="ECO:0007669"/>
    <property type="project" value="TreeGrafter"/>
</dbReference>
<dbReference type="Pfam" id="PF04564">
    <property type="entry name" value="U-box"/>
    <property type="match status" value="1"/>
</dbReference>
<dbReference type="PANTHER" id="PTHR46803">
    <property type="entry name" value="E3 UBIQUITIN-PROTEIN LIGASE CHIP"/>
    <property type="match status" value="1"/>
</dbReference>
<comment type="caution">
    <text evidence="11">The sequence shown here is derived from an EMBL/GenBank/DDBJ whole genome shotgun (WGS) entry which is preliminary data.</text>
</comment>
<dbReference type="PROSITE" id="PS50005">
    <property type="entry name" value="TPR"/>
    <property type="match status" value="2"/>
</dbReference>